<dbReference type="EMBL" id="RCBY01000073">
    <property type="protein sequence ID" value="RQH42305.1"/>
    <property type="molecule type" value="Genomic_DNA"/>
</dbReference>
<dbReference type="AlphaFoldDB" id="A0A3N6PTU5"/>
<feature type="domain" description="Tc1-like transposase DDE" evidence="1">
    <location>
        <begin position="8"/>
        <end position="99"/>
    </location>
</feature>
<reference evidence="2 3" key="1">
    <citation type="journal article" date="2018" name="ACS Chem. Biol.">
        <title>Ketoreductase domain dysfunction expands chemodiversity: malyngamide biosynthesis in the cyanobacterium Okeania hirsuta.</title>
        <authorList>
            <person name="Moss N.A."/>
            <person name="Leao T."/>
            <person name="Rankin M."/>
            <person name="McCullough T.M."/>
            <person name="Qu P."/>
            <person name="Korobeynikov A."/>
            <person name="Smith J.L."/>
            <person name="Gerwick L."/>
            <person name="Gerwick W.H."/>
        </authorList>
    </citation>
    <scope>NUCLEOTIDE SEQUENCE [LARGE SCALE GENOMIC DNA]</scope>
    <source>
        <strain evidence="2 3">PAB10Feb10-1</strain>
    </source>
</reference>
<sequence length="124" mass="14449">MPSCTRAIFLFVDPIHGWRRVKSYEHRTRIEWAEQIRNLLLVDYPNARKVKLVCDNLHTHHIASLYQAFPVSEADQLARYLEIHHPPRNGSWLNIVEIEAYLINNVLSVGFGAFAVALRQQIPY</sequence>
<protein>
    <recommendedName>
        <fullName evidence="1">Tc1-like transposase DDE domain-containing protein</fullName>
    </recommendedName>
</protein>
<evidence type="ECO:0000313" key="2">
    <source>
        <dbReference type="EMBL" id="RQH42305.1"/>
    </source>
</evidence>
<evidence type="ECO:0000313" key="3">
    <source>
        <dbReference type="Proteomes" id="UP000269154"/>
    </source>
</evidence>
<organism evidence="2 3">
    <name type="scientific">Okeania hirsuta</name>
    <dbReference type="NCBI Taxonomy" id="1458930"/>
    <lineage>
        <taxon>Bacteria</taxon>
        <taxon>Bacillati</taxon>
        <taxon>Cyanobacteriota</taxon>
        <taxon>Cyanophyceae</taxon>
        <taxon>Oscillatoriophycideae</taxon>
        <taxon>Oscillatoriales</taxon>
        <taxon>Microcoleaceae</taxon>
        <taxon>Okeania</taxon>
    </lineage>
</organism>
<gene>
    <name evidence="2" type="ORF">D5R40_14565</name>
</gene>
<name>A0A3N6PTU5_9CYAN</name>
<dbReference type="Proteomes" id="UP000269154">
    <property type="component" value="Unassembled WGS sequence"/>
</dbReference>
<keyword evidence="3" id="KW-1185">Reference proteome</keyword>
<comment type="caution">
    <text evidence="2">The sequence shown here is derived from an EMBL/GenBank/DDBJ whole genome shotgun (WGS) entry which is preliminary data.</text>
</comment>
<dbReference type="Pfam" id="PF13358">
    <property type="entry name" value="DDE_3"/>
    <property type="match status" value="1"/>
</dbReference>
<dbReference type="OrthoDB" id="69748at2"/>
<accession>A0A3N6PTU5</accession>
<dbReference type="InterPro" id="IPR038717">
    <property type="entry name" value="Tc1-like_DDE_dom"/>
</dbReference>
<proteinExistence type="predicted"/>
<evidence type="ECO:0000259" key="1">
    <source>
        <dbReference type="Pfam" id="PF13358"/>
    </source>
</evidence>